<evidence type="ECO:0000256" key="4">
    <source>
        <dbReference type="ARBA" id="ARBA00023136"/>
    </source>
</evidence>
<gene>
    <name evidence="8" type="ORF">SAMN05421739_1011033</name>
</gene>
<dbReference type="EMBL" id="FOOT01000001">
    <property type="protein sequence ID" value="SFG14921.1"/>
    <property type="molecule type" value="Genomic_DNA"/>
</dbReference>
<dbReference type="OrthoDB" id="9792139at2"/>
<dbReference type="AlphaFoldDB" id="A0A1I2PNB4"/>
<evidence type="ECO:0000256" key="3">
    <source>
        <dbReference type="ARBA" id="ARBA00022729"/>
    </source>
</evidence>
<dbReference type="Pfam" id="PF07980">
    <property type="entry name" value="SusD_RagB"/>
    <property type="match status" value="1"/>
</dbReference>
<sequence>MKKILTNYKVLALALLVSLSGCDNILEPEPRLDVSTAQAITDKRSAEAALLGAYSELQSNNYYGFEYPALAYLSADEVDWSGSYNFYQQFDLNAIPAENSSLKSVWSQIYRVINVSNNLIDKVPAIEDRNLTEAQRQKILGEAYFLRALSYFDLGRAWGGVPLVLKPTIDKNSGAGIKRATLQQTYGQVLADLDQAEAFLPSLTSRARASKEAVWALKARLYLYQQNWEKAEEYSTLVINSGKASLIKPYSAFYKGKLTEESILELVYDNSDRNSHANYWLTSSKGGRYEWKPSASIIQDLRNPQVGGSRSAVLGSQVDNGKETVYGQKYSKIATGEDGAFILRIAEQYLIRAEARLKQSNLLAGLSDLNEVRKRADLTPLVLADLNAALLAVEQEREVELAFEGHRWFDLIRTGRAETVLGISDQNKFLFPIPNSEILADPDLGPEEQNPGY</sequence>
<dbReference type="PROSITE" id="PS51257">
    <property type="entry name" value="PROKAR_LIPOPROTEIN"/>
    <property type="match status" value="1"/>
</dbReference>
<dbReference type="RefSeq" id="WP_092099382.1">
    <property type="nucleotide sequence ID" value="NZ_FOOT01000001.1"/>
</dbReference>
<evidence type="ECO:0000313" key="8">
    <source>
        <dbReference type="EMBL" id="SFG14921.1"/>
    </source>
</evidence>
<evidence type="ECO:0000259" key="6">
    <source>
        <dbReference type="Pfam" id="PF07980"/>
    </source>
</evidence>
<organism evidence="8 9">
    <name type="scientific">Pontibacter chinhatensis</name>
    <dbReference type="NCBI Taxonomy" id="1436961"/>
    <lineage>
        <taxon>Bacteria</taxon>
        <taxon>Pseudomonadati</taxon>
        <taxon>Bacteroidota</taxon>
        <taxon>Cytophagia</taxon>
        <taxon>Cytophagales</taxon>
        <taxon>Hymenobacteraceae</taxon>
        <taxon>Pontibacter</taxon>
    </lineage>
</organism>
<dbReference type="Pfam" id="PF14322">
    <property type="entry name" value="SusD-like_3"/>
    <property type="match status" value="1"/>
</dbReference>
<keyword evidence="3" id="KW-0732">Signal</keyword>
<reference evidence="9" key="1">
    <citation type="submission" date="2016-10" db="EMBL/GenBank/DDBJ databases">
        <authorList>
            <person name="Varghese N."/>
            <person name="Submissions S."/>
        </authorList>
    </citation>
    <scope>NUCLEOTIDE SEQUENCE [LARGE SCALE GENOMIC DNA]</scope>
    <source>
        <strain evidence="9">LP51</strain>
    </source>
</reference>
<keyword evidence="4" id="KW-0472">Membrane</keyword>
<dbReference type="STRING" id="1436961.SAMN05421739_1011033"/>
<dbReference type="InterPro" id="IPR033985">
    <property type="entry name" value="SusD-like_N"/>
</dbReference>
<dbReference type="SUPFAM" id="SSF48452">
    <property type="entry name" value="TPR-like"/>
    <property type="match status" value="1"/>
</dbReference>
<dbReference type="Gene3D" id="1.25.40.390">
    <property type="match status" value="1"/>
</dbReference>
<name>A0A1I2PNB4_9BACT</name>
<dbReference type="GO" id="GO:0009279">
    <property type="term" value="C:cell outer membrane"/>
    <property type="evidence" value="ECO:0007669"/>
    <property type="project" value="UniProtKB-SubCell"/>
</dbReference>
<evidence type="ECO:0000256" key="5">
    <source>
        <dbReference type="ARBA" id="ARBA00023237"/>
    </source>
</evidence>
<dbReference type="InterPro" id="IPR012944">
    <property type="entry name" value="SusD_RagB_dom"/>
</dbReference>
<evidence type="ECO:0000259" key="7">
    <source>
        <dbReference type="Pfam" id="PF14322"/>
    </source>
</evidence>
<protein>
    <submittedName>
        <fullName evidence="8">RagB/SusD domain-containing protein</fullName>
    </submittedName>
</protein>
<dbReference type="InterPro" id="IPR011990">
    <property type="entry name" value="TPR-like_helical_dom_sf"/>
</dbReference>
<dbReference type="CDD" id="cd08977">
    <property type="entry name" value="SusD"/>
    <property type="match status" value="1"/>
</dbReference>
<comment type="similarity">
    <text evidence="2">Belongs to the SusD family.</text>
</comment>
<feature type="domain" description="RagB/SusD" evidence="6">
    <location>
        <begin position="329"/>
        <end position="422"/>
    </location>
</feature>
<comment type="subcellular location">
    <subcellularLocation>
        <location evidence="1">Cell outer membrane</location>
    </subcellularLocation>
</comment>
<accession>A0A1I2PNB4</accession>
<proteinExistence type="inferred from homology"/>
<evidence type="ECO:0000313" key="9">
    <source>
        <dbReference type="Proteomes" id="UP000198724"/>
    </source>
</evidence>
<evidence type="ECO:0000256" key="2">
    <source>
        <dbReference type="ARBA" id="ARBA00006275"/>
    </source>
</evidence>
<evidence type="ECO:0000256" key="1">
    <source>
        <dbReference type="ARBA" id="ARBA00004442"/>
    </source>
</evidence>
<keyword evidence="9" id="KW-1185">Reference proteome</keyword>
<dbReference type="Proteomes" id="UP000198724">
    <property type="component" value="Unassembled WGS sequence"/>
</dbReference>
<feature type="domain" description="SusD-like N-terminal" evidence="7">
    <location>
        <begin position="66"/>
        <end position="223"/>
    </location>
</feature>
<keyword evidence="5" id="KW-0998">Cell outer membrane</keyword>